<dbReference type="EMBL" id="SJPQ01000004">
    <property type="protein sequence ID" value="TWT86941.1"/>
    <property type="molecule type" value="Genomic_DNA"/>
</dbReference>
<keyword evidence="2" id="KW-1185">Reference proteome</keyword>
<dbReference type="Proteomes" id="UP000315440">
    <property type="component" value="Unassembled WGS sequence"/>
</dbReference>
<name>A0A5C5ZJE4_9BACT</name>
<dbReference type="OrthoDB" id="298861at2"/>
<organism evidence="1 2">
    <name type="scientific">Pseudobythopirellula maris</name>
    <dbReference type="NCBI Taxonomy" id="2527991"/>
    <lineage>
        <taxon>Bacteria</taxon>
        <taxon>Pseudomonadati</taxon>
        <taxon>Planctomycetota</taxon>
        <taxon>Planctomycetia</taxon>
        <taxon>Pirellulales</taxon>
        <taxon>Lacipirellulaceae</taxon>
        <taxon>Pseudobythopirellula</taxon>
    </lineage>
</organism>
<protein>
    <submittedName>
        <fullName evidence="1">Uncharacterized protein</fullName>
    </submittedName>
</protein>
<evidence type="ECO:0000313" key="1">
    <source>
        <dbReference type="EMBL" id="TWT86941.1"/>
    </source>
</evidence>
<dbReference type="RefSeq" id="WP_146403149.1">
    <property type="nucleotide sequence ID" value="NZ_SJPQ01000004.1"/>
</dbReference>
<dbReference type="AlphaFoldDB" id="A0A5C5ZJE4"/>
<sequence>MINRTTFPTTIPDALFYDIYRTSSLTDWSQDWESFCEDEFVFWGPEFAYYFPRGFEDWVAEWDSIPGGGGRCLYGQRHDCSVSPSHVTHKWANDVQFVEINGKGPLTPLVQEYAGSNPYLLFTETLAKQLSATNLSGLGVRKAELCYANSSRYATEPERIGEQLYFLAGPNPLLTIPPTLNPEAPNSCPFCGYGPVICPKCGSRTGAKCPRCGIQMYNADSPPELVAKQIDTASIYASKEHQLANGAIDLARCDTLWDFSGINRVSRKMLDVLIDLDAGPMLIVPVKALFPDGRVGFTEAEAKPLIQLHQPDTP</sequence>
<reference evidence="1 2" key="1">
    <citation type="submission" date="2019-02" db="EMBL/GenBank/DDBJ databases">
        <title>Deep-cultivation of Planctomycetes and their phenomic and genomic characterization uncovers novel biology.</title>
        <authorList>
            <person name="Wiegand S."/>
            <person name="Jogler M."/>
            <person name="Boedeker C."/>
            <person name="Pinto D."/>
            <person name="Vollmers J."/>
            <person name="Rivas-Marin E."/>
            <person name="Kohn T."/>
            <person name="Peeters S.H."/>
            <person name="Heuer A."/>
            <person name="Rast P."/>
            <person name="Oberbeckmann S."/>
            <person name="Bunk B."/>
            <person name="Jeske O."/>
            <person name="Meyerdierks A."/>
            <person name="Storesund J.E."/>
            <person name="Kallscheuer N."/>
            <person name="Luecker S."/>
            <person name="Lage O.M."/>
            <person name="Pohl T."/>
            <person name="Merkel B.J."/>
            <person name="Hornburger P."/>
            <person name="Mueller R.-W."/>
            <person name="Bruemmer F."/>
            <person name="Labrenz M."/>
            <person name="Spormann A.M."/>
            <person name="Op Den Camp H."/>
            <person name="Overmann J."/>
            <person name="Amann R."/>
            <person name="Jetten M.S.M."/>
            <person name="Mascher T."/>
            <person name="Medema M.H."/>
            <person name="Devos D.P."/>
            <person name="Kaster A.-K."/>
            <person name="Ovreas L."/>
            <person name="Rohde M."/>
            <person name="Galperin M.Y."/>
            <person name="Jogler C."/>
        </authorList>
    </citation>
    <scope>NUCLEOTIDE SEQUENCE [LARGE SCALE GENOMIC DNA]</scope>
    <source>
        <strain evidence="1 2">Mal64</strain>
    </source>
</reference>
<comment type="caution">
    <text evidence="1">The sequence shown here is derived from an EMBL/GenBank/DDBJ whole genome shotgun (WGS) entry which is preliminary data.</text>
</comment>
<gene>
    <name evidence="1" type="ORF">Mal64_37710</name>
</gene>
<evidence type="ECO:0000313" key="2">
    <source>
        <dbReference type="Proteomes" id="UP000315440"/>
    </source>
</evidence>
<proteinExistence type="predicted"/>
<accession>A0A5C5ZJE4</accession>